<accession>A0A5B7DW78</accession>
<name>A0A5B7DW78_PORTR</name>
<dbReference type="AlphaFoldDB" id="A0A5B7DW78"/>
<evidence type="ECO:0000313" key="2">
    <source>
        <dbReference type="Proteomes" id="UP000324222"/>
    </source>
</evidence>
<gene>
    <name evidence="1" type="ORF">E2C01_018216</name>
</gene>
<dbReference type="EMBL" id="VSRR010001418">
    <property type="protein sequence ID" value="MPC25114.1"/>
    <property type="molecule type" value="Genomic_DNA"/>
</dbReference>
<proteinExistence type="predicted"/>
<protein>
    <submittedName>
        <fullName evidence="1">Uncharacterized protein</fullName>
    </submittedName>
</protein>
<keyword evidence="2" id="KW-1185">Reference proteome</keyword>
<sequence length="195" mass="20737">MGLGSGPSLASPEVTVYNLRDLASLRNKFPLLRRLALGSSPPLAIPEVMVYDLLCQAGHVLVSLRNVFPLLPGLGLGSGPSLAIPKVHWGDLGGEDTVHDLSDQAGSRVGVHSVWRQDELDFTSLGGQADVCLASLEGQAGVLLSLCWFLLVLLSCSWLIQEPFTVEHGDRGLVLGPTRATCCIPSLEAEEEMGL</sequence>
<dbReference type="Proteomes" id="UP000324222">
    <property type="component" value="Unassembled WGS sequence"/>
</dbReference>
<evidence type="ECO:0000313" key="1">
    <source>
        <dbReference type="EMBL" id="MPC25114.1"/>
    </source>
</evidence>
<comment type="caution">
    <text evidence="1">The sequence shown here is derived from an EMBL/GenBank/DDBJ whole genome shotgun (WGS) entry which is preliminary data.</text>
</comment>
<reference evidence="1 2" key="1">
    <citation type="submission" date="2019-05" db="EMBL/GenBank/DDBJ databases">
        <title>Another draft genome of Portunus trituberculatus and its Hox gene families provides insights of decapod evolution.</title>
        <authorList>
            <person name="Jeong J.-H."/>
            <person name="Song I."/>
            <person name="Kim S."/>
            <person name="Choi T."/>
            <person name="Kim D."/>
            <person name="Ryu S."/>
            <person name="Kim W."/>
        </authorList>
    </citation>
    <scope>NUCLEOTIDE SEQUENCE [LARGE SCALE GENOMIC DNA]</scope>
    <source>
        <tissue evidence="1">Muscle</tissue>
    </source>
</reference>
<organism evidence="1 2">
    <name type="scientific">Portunus trituberculatus</name>
    <name type="common">Swimming crab</name>
    <name type="synonym">Neptunus trituberculatus</name>
    <dbReference type="NCBI Taxonomy" id="210409"/>
    <lineage>
        <taxon>Eukaryota</taxon>
        <taxon>Metazoa</taxon>
        <taxon>Ecdysozoa</taxon>
        <taxon>Arthropoda</taxon>
        <taxon>Crustacea</taxon>
        <taxon>Multicrustacea</taxon>
        <taxon>Malacostraca</taxon>
        <taxon>Eumalacostraca</taxon>
        <taxon>Eucarida</taxon>
        <taxon>Decapoda</taxon>
        <taxon>Pleocyemata</taxon>
        <taxon>Brachyura</taxon>
        <taxon>Eubrachyura</taxon>
        <taxon>Portunoidea</taxon>
        <taxon>Portunidae</taxon>
        <taxon>Portuninae</taxon>
        <taxon>Portunus</taxon>
    </lineage>
</organism>